<dbReference type="EMBL" id="UINC01199569">
    <property type="protein sequence ID" value="SVE18065.1"/>
    <property type="molecule type" value="Genomic_DNA"/>
</dbReference>
<accession>A0A383BF67</accession>
<dbReference type="AlphaFoldDB" id="A0A383BF67"/>
<feature type="non-terminal residue" evidence="1">
    <location>
        <position position="1"/>
    </location>
</feature>
<sequence length="246" mass="24969">AVSGSLASWEASYTAATGDREGTVAFTIDFFDYAGNAGTQVDAIISGTDVIFDETPPTLDPVTITSSNTNDPDGTLAKPEDVITLAITADGNIQSPTITISGNAATIATGNNGESIYTATYEMGTSDAAASTEADGSGGIAFTIDYLDLAGNAGTQVVALVNDADGGVSFDKQAPSFTTVSISSNNEVSTGDLDNGTRAKSGNLITVELESDEDLQTGLNPTVTIAGNTASVERTSGNTVFEATYT</sequence>
<organism evidence="1">
    <name type="scientific">marine metagenome</name>
    <dbReference type="NCBI Taxonomy" id="408172"/>
    <lineage>
        <taxon>unclassified sequences</taxon>
        <taxon>metagenomes</taxon>
        <taxon>ecological metagenomes</taxon>
    </lineage>
</organism>
<proteinExistence type="predicted"/>
<protein>
    <submittedName>
        <fullName evidence="1">Uncharacterized protein</fullName>
    </submittedName>
</protein>
<evidence type="ECO:0000313" key="1">
    <source>
        <dbReference type="EMBL" id="SVE18065.1"/>
    </source>
</evidence>
<name>A0A383BF67_9ZZZZ</name>
<reference evidence="1" key="1">
    <citation type="submission" date="2018-05" db="EMBL/GenBank/DDBJ databases">
        <authorList>
            <person name="Lanie J.A."/>
            <person name="Ng W.-L."/>
            <person name="Kazmierczak K.M."/>
            <person name="Andrzejewski T.M."/>
            <person name="Davidsen T.M."/>
            <person name="Wayne K.J."/>
            <person name="Tettelin H."/>
            <person name="Glass J.I."/>
            <person name="Rusch D."/>
            <person name="Podicherti R."/>
            <person name="Tsui H.-C.T."/>
            <person name="Winkler M.E."/>
        </authorList>
    </citation>
    <scope>NUCLEOTIDE SEQUENCE</scope>
</reference>
<gene>
    <name evidence="1" type="ORF">METZ01_LOCUS470919</name>
</gene>
<feature type="non-terminal residue" evidence="1">
    <location>
        <position position="246"/>
    </location>
</feature>